<protein>
    <submittedName>
        <fullName evidence="1">Uncharacterized protein</fullName>
    </submittedName>
</protein>
<evidence type="ECO:0000313" key="2">
    <source>
        <dbReference type="Proteomes" id="UP001597097"/>
    </source>
</evidence>
<sequence length="63" mass="6699">MRTFLGGHTADEVRAHYEKFIGPYFTSDGQADLAVGASAISAVATELGVPATFTAAEYYRTTP</sequence>
<organism evidence="1 2">
    <name type="scientific">Nonomuraea guangzhouensis</name>
    <dbReference type="NCBI Taxonomy" id="1291555"/>
    <lineage>
        <taxon>Bacteria</taxon>
        <taxon>Bacillati</taxon>
        <taxon>Actinomycetota</taxon>
        <taxon>Actinomycetes</taxon>
        <taxon>Streptosporangiales</taxon>
        <taxon>Streptosporangiaceae</taxon>
        <taxon>Nonomuraea</taxon>
    </lineage>
</organism>
<proteinExistence type="predicted"/>
<evidence type="ECO:0000313" key="1">
    <source>
        <dbReference type="EMBL" id="MFD1538895.1"/>
    </source>
</evidence>
<gene>
    <name evidence="1" type="ORF">ACFSJ0_17700</name>
</gene>
<comment type="caution">
    <text evidence="1">The sequence shown here is derived from an EMBL/GenBank/DDBJ whole genome shotgun (WGS) entry which is preliminary data.</text>
</comment>
<accession>A0ABW4G818</accession>
<dbReference type="Proteomes" id="UP001597097">
    <property type="component" value="Unassembled WGS sequence"/>
</dbReference>
<dbReference type="RefSeq" id="WP_219530769.1">
    <property type="nucleotide sequence ID" value="NZ_JAHKRM010000009.1"/>
</dbReference>
<name>A0ABW4G818_9ACTN</name>
<reference evidence="2" key="1">
    <citation type="journal article" date="2019" name="Int. J. Syst. Evol. Microbiol.">
        <title>The Global Catalogue of Microorganisms (GCM) 10K type strain sequencing project: providing services to taxonomists for standard genome sequencing and annotation.</title>
        <authorList>
            <consortium name="The Broad Institute Genomics Platform"/>
            <consortium name="The Broad Institute Genome Sequencing Center for Infectious Disease"/>
            <person name="Wu L."/>
            <person name="Ma J."/>
        </authorList>
    </citation>
    <scope>NUCLEOTIDE SEQUENCE [LARGE SCALE GENOMIC DNA]</scope>
    <source>
        <strain evidence="2">CGMCC 1.15399</strain>
    </source>
</reference>
<dbReference type="EMBL" id="JBHUCM010000014">
    <property type="protein sequence ID" value="MFD1538895.1"/>
    <property type="molecule type" value="Genomic_DNA"/>
</dbReference>
<keyword evidence="2" id="KW-1185">Reference proteome</keyword>